<accession>A0A8J7PDA8</accession>
<dbReference type="SUPFAM" id="SSF48452">
    <property type="entry name" value="TPR-like"/>
    <property type="match status" value="1"/>
</dbReference>
<name>A0A8J7PDA8_9BACT</name>
<dbReference type="InterPro" id="IPR019734">
    <property type="entry name" value="TPR_rpt"/>
</dbReference>
<dbReference type="PROSITE" id="PS50005">
    <property type="entry name" value="TPR"/>
    <property type="match status" value="2"/>
</dbReference>
<comment type="caution">
    <text evidence="2">The sequence shown here is derived from an EMBL/GenBank/DDBJ whole genome shotgun (WGS) entry which is preliminary data.</text>
</comment>
<organism evidence="2 3">
    <name type="scientific">Candidatus Obscuribacter phosphatis</name>
    <dbReference type="NCBI Taxonomy" id="1906157"/>
    <lineage>
        <taxon>Bacteria</taxon>
        <taxon>Bacillati</taxon>
        <taxon>Candidatus Melainabacteria</taxon>
        <taxon>Candidatus Obscuribacterales</taxon>
        <taxon>Candidatus Obscuribacteraceae</taxon>
        <taxon>Candidatus Obscuribacter</taxon>
    </lineage>
</organism>
<dbReference type="Proteomes" id="UP000664277">
    <property type="component" value="Unassembled WGS sequence"/>
</dbReference>
<dbReference type="Gene3D" id="1.25.40.10">
    <property type="entry name" value="Tetratricopeptide repeat domain"/>
    <property type="match status" value="2"/>
</dbReference>
<gene>
    <name evidence="2" type="ORF">J0M35_11825</name>
</gene>
<feature type="repeat" description="TPR" evidence="1">
    <location>
        <begin position="38"/>
        <end position="71"/>
    </location>
</feature>
<dbReference type="Pfam" id="PF14559">
    <property type="entry name" value="TPR_19"/>
    <property type="match status" value="1"/>
</dbReference>
<evidence type="ECO:0000313" key="2">
    <source>
        <dbReference type="EMBL" id="MBN8661046.1"/>
    </source>
</evidence>
<sequence length="283" mass="30984">MAQPSRQLTVILVCLLCFCLACLAPGPLVVYGANGAGNSHYELAGRYMSSRNNLHKALSSIERALAIEPENANYLVRKAEIVYEISEDEKTSFGLLDKALKLSPRNRQALTLKAKLAAQRGDQDLAVSTARLLYEGAPADADARIAYGRALVGAGKYIEGAQILEPVLKEQPRNPAVLDLMALVDEKRQNWTRAISHLNGLLEVLHGTPYARSELIARRSLAYERLGKTDLALSGLREAVKLGPTNHKFRLELISILKKTGDIAGAQKEETALKKLEADMLPF</sequence>
<dbReference type="PANTHER" id="PTHR12558">
    <property type="entry name" value="CELL DIVISION CYCLE 16,23,27"/>
    <property type="match status" value="1"/>
</dbReference>
<protein>
    <submittedName>
        <fullName evidence="2">Tetratricopeptide repeat protein</fullName>
    </submittedName>
</protein>
<evidence type="ECO:0000256" key="1">
    <source>
        <dbReference type="PROSITE-ProRule" id="PRU00339"/>
    </source>
</evidence>
<dbReference type="PANTHER" id="PTHR12558:SF13">
    <property type="entry name" value="CELL DIVISION CYCLE PROTEIN 27 HOMOLOG"/>
    <property type="match status" value="1"/>
</dbReference>
<feature type="repeat" description="TPR" evidence="1">
    <location>
        <begin position="213"/>
        <end position="246"/>
    </location>
</feature>
<reference evidence="2" key="1">
    <citation type="submission" date="2021-02" db="EMBL/GenBank/DDBJ databases">
        <title>Genome-Resolved Metagenomics of a Microbial Community Performing Photosynthetic Biological Nutrient Removal.</title>
        <authorList>
            <person name="Mcdaniel E.A."/>
        </authorList>
    </citation>
    <scope>NUCLEOTIDE SEQUENCE</scope>
    <source>
        <strain evidence="2">UWPOB_OBS1</strain>
    </source>
</reference>
<dbReference type="AlphaFoldDB" id="A0A8J7PDA8"/>
<evidence type="ECO:0000313" key="3">
    <source>
        <dbReference type="Proteomes" id="UP000664277"/>
    </source>
</evidence>
<proteinExistence type="predicted"/>
<dbReference type="InterPro" id="IPR011990">
    <property type="entry name" value="TPR-like_helical_dom_sf"/>
</dbReference>
<dbReference type="EMBL" id="JAFLCK010000015">
    <property type="protein sequence ID" value="MBN8661046.1"/>
    <property type="molecule type" value="Genomic_DNA"/>
</dbReference>
<keyword evidence="1" id="KW-0802">TPR repeat</keyword>